<dbReference type="RefSeq" id="WP_254674273.1">
    <property type="nucleotide sequence ID" value="NZ_JAMWDU010000003.1"/>
</dbReference>
<feature type="transmembrane region" description="Helical" evidence="6">
    <location>
        <begin position="92"/>
        <end position="112"/>
    </location>
</feature>
<evidence type="ECO:0000256" key="1">
    <source>
        <dbReference type="ARBA" id="ARBA00004651"/>
    </source>
</evidence>
<evidence type="ECO:0000259" key="7">
    <source>
        <dbReference type="Pfam" id="PF00482"/>
    </source>
</evidence>
<evidence type="ECO:0000256" key="2">
    <source>
        <dbReference type="ARBA" id="ARBA00022475"/>
    </source>
</evidence>
<keyword evidence="4 6" id="KW-1133">Transmembrane helix</keyword>
<keyword evidence="2" id="KW-1003">Cell membrane</keyword>
<dbReference type="PANTHER" id="PTHR35007">
    <property type="entry name" value="INTEGRAL MEMBRANE PROTEIN-RELATED"/>
    <property type="match status" value="1"/>
</dbReference>
<protein>
    <submittedName>
        <fullName evidence="8">Type II secretion system F family protein</fullName>
    </submittedName>
</protein>
<feature type="transmembrane region" description="Helical" evidence="6">
    <location>
        <begin position="118"/>
        <end position="135"/>
    </location>
</feature>
<reference evidence="8" key="1">
    <citation type="submission" date="2022-06" db="EMBL/GenBank/DDBJ databases">
        <title>Devosia sp. XJ19-45 genome assembly.</title>
        <authorList>
            <person name="Li B."/>
            <person name="Cai M."/>
            <person name="Nie G."/>
            <person name="Li W."/>
        </authorList>
    </citation>
    <scope>NUCLEOTIDE SEQUENCE</scope>
    <source>
        <strain evidence="8">XJ19-45</strain>
    </source>
</reference>
<comment type="subcellular location">
    <subcellularLocation>
        <location evidence="1">Cell membrane</location>
        <topology evidence="1">Multi-pass membrane protein</topology>
    </subcellularLocation>
</comment>
<keyword evidence="3 6" id="KW-0812">Transmembrane</keyword>
<dbReference type="PANTHER" id="PTHR35007:SF1">
    <property type="entry name" value="PILUS ASSEMBLY PROTEIN"/>
    <property type="match status" value="1"/>
</dbReference>
<evidence type="ECO:0000313" key="8">
    <source>
        <dbReference type="EMBL" id="MCP8887194.1"/>
    </source>
</evidence>
<dbReference type="AlphaFoldDB" id="A0A9Q4AN18"/>
<feature type="domain" description="Type II secretion system protein GspF" evidence="7">
    <location>
        <begin position="154"/>
        <end position="279"/>
    </location>
</feature>
<evidence type="ECO:0000313" key="9">
    <source>
        <dbReference type="Proteomes" id="UP001060275"/>
    </source>
</evidence>
<feature type="transmembrane region" description="Helical" evidence="6">
    <location>
        <begin position="6"/>
        <end position="27"/>
    </location>
</feature>
<dbReference type="Proteomes" id="UP001060275">
    <property type="component" value="Unassembled WGS sequence"/>
</dbReference>
<dbReference type="InterPro" id="IPR018076">
    <property type="entry name" value="T2SS_GspF_dom"/>
</dbReference>
<dbReference type="GO" id="GO:0005886">
    <property type="term" value="C:plasma membrane"/>
    <property type="evidence" value="ECO:0007669"/>
    <property type="project" value="UniProtKB-SubCell"/>
</dbReference>
<comment type="caution">
    <text evidence="8">The sequence shown here is derived from an EMBL/GenBank/DDBJ whole genome shotgun (WGS) entry which is preliminary data.</text>
</comment>
<evidence type="ECO:0000256" key="6">
    <source>
        <dbReference type="SAM" id="Phobius"/>
    </source>
</evidence>
<accession>A0A9Q4AN18</accession>
<evidence type="ECO:0000256" key="3">
    <source>
        <dbReference type="ARBA" id="ARBA00022692"/>
    </source>
</evidence>
<evidence type="ECO:0000256" key="5">
    <source>
        <dbReference type="ARBA" id="ARBA00023136"/>
    </source>
</evidence>
<dbReference type="InterPro" id="IPR042094">
    <property type="entry name" value="T2SS_GspF_sf"/>
</dbReference>
<keyword evidence="5 6" id="KW-0472">Membrane</keyword>
<proteinExistence type="predicted"/>
<keyword evidence="9" id="KW-1185">Reference proteome</keyword>
<sequence>MATEQLVLYVIYALAAAAAAMMVIALGRLFEDRGAHRAINRRLKRLAADEHPQETLAALLTERGLSVSGDYLMNIVWLNRLYVQSGRTGRPLTYFVTYALVGTGLALALTFLRLPLPVALLVGLVVAIILPLVMLRRARSARIRKFEKQLPDALDMIVRSLRAGHPTSVAVGLVAREMPDPIGTEFGIVFDEVSFGSQLETAIRKLAERVGFEGLQLLSVGVGIQAKTGGNLAEILGNLSATLRERHTLRLKVRSLASEGKMSAIMMSLFPLVMFGILLLIAPSYYGAVWDDPLVMPVFTVFGVWALFGDFIMYRMVNFDF</sequence>
<dbReference type="Gene3D" id="1.20.81.30">
    <property type="entry name" value="Type II secretion system (T2SS), domain F"/>
    <property type="match status" value="1"/>
</dbReference>
<evidence type="ECO:0000256" key="4">
    <source>
        <dbReference type="ARBA" id="ARBA00022989"/>
    </source>
</evidence>
<dbReference type="EMBL" id="JAMWDU010000003">
    <property type="protein sequence ID" value="MCP8887194.1"/>
    <property type="molecule type" value="Genomic_DNA"/>
</dbReference>
<feature type="transmembrane region" description="Helical" evidence="6">
    <location>
        <begin position="264"/>
        <end position="288"/>
    </location>
</feature>
<dbReference type="Pfam" id="PF00482">
    <property type="entry name" value="T2SSF"/>
    <property type="match status" value="1"/>
</dbReference>
<organism evidence="8 9">
    <name type="scientific">Devosia ureilytica</name>
    <dbReference type="NCBI Taxonomy" id="2952754"/>
    <lineage>
        <taxon>Bacteria</taxon>
        <taxon>Pseudomonadati</taxon>
        <taxon>Pseudomonadota</taxon>
        <taxon>Alphaproteobacteria</taxon>
        <taxon>Hyphomicrobiales</taxon>
        <taxon>Devosiaceae</taxon>
        <taxon>Devosia</taxon>
    </lineage>
</organism>
<gene>
    <name evidence="8" type="ORF">NF348_08765</name>
</gene>
<name>A0A9Q4AN18_9HYPH</name>
<feature type="transmembrane region" description="Helical" evidence="6">
    <location>
        <begin position="294"/>
        <end position="314"/>
    </location>
</feature>